<accession>A0A7G5FFY7</accession>
<dbReference type="InterPro" id="IPR041664">
    <property type="entry name" value="AAA_16"/>
</dbReference>
<dbReference type="InterPro" id="IPR027417">
    <property type="entry name" value="P-loop_NTPase"/>
</dbReference>
<evidence type="ECO:0000313" key="2">
    <source>
        <dbReference type="EMBL" id="QMV85528.1"/>
    </source>
</evidence>
<gene>
    <name evidence="2" type="ORF">HW450_01910</name>
</gene>
<dbReference type="PANTHER" id="PTHR34301">
    <property type="entry name" value="DNA-BINDING PROTEIN-RELATED"/>
    <property type="match status" value="1"/>
</dbReference>
<dbReference type="Gene3D" id="3.40.50.300">
    <property type="entry name" value="P-loop containing nucleotide triphosphate hydrolases"/>
    <property type="match status" value="1"/>
</dbReference>
<evidence type="ECO:0000313" key="3">
    <source>
        <dbReference type="Proteomes" id="UP000515570"/>
    </source>
</evidence>
<dbReference type="SUPFAM" id="SSF52540">
    <property type="entry name" value="P-loop containing nucleoside triphosphate hydrolases"/>
    <property type="match status" value="1"/>
</dbReference>
<dbReference type="AlphaFoldDB" id="A0A7G5FFY7"/>
<sequence>MSHNPFRPTFGASPRFWAGRRTALTQYHDAIQGPAGHPDRSIVISGSRGIGKTVLLTELEDIARSHGWLVLRVPSAPGLVDRLVNSIIPTARQEFRGRQSNTRVTGVKLRMLGVDTETSFEDAPVPTLSSELRGLLAELTPHGTGVVISVDEIQDCDPADLRELATAYQDLIRDDLHVSLIVAGLTHGVDKLLDLPGTTFMRRARHFELGPLTDDDSRAILVESATGTSHEFTAAAADAAVALAKGYPYLLQLVGSLAWERATGSIIEDDVAAIRTEAIATMGRQVHQPAVKGLPERQLEFLHAVAHLSNDGAPVRTAEVASLLGRPITALSDTRAKLIARDLLESAGWGSLQFVLPYFREFLHTGSRPTRIQ</sequence>
<dbReference type="PANTHER" id="PTHR34301:SF8">
    <property type="entry name" value="ATPASE DOMAIN-CONTAINING PROTEIN"/>
    <property type="match status" value="1"/>
</dbReference>
<feature type="domain" description="Orc1-like AAA ATPase" evidence="1">
    <location>
        <begin position="17"/>
        <end position="178"/>
    </location>
</feature>
<proteinExistence type="predicted"/>
<dbReference type="EMBL" id="CP059833">
    <property type="protein sequence ID" value="QMV85528.1"/>
    <property type="molecule type" value="Genomic_DNA"/>
</dbReference>
<keyword evidence="2" id="KW-0067">ATP-binding</keyword>
<dbReference type="GO" id="GO:0005524">
    <property type="term" value="F:ATP binding"/>
    <property type="evidence" value="ECO:0007669"/>
    <property type="project" value="UniProtKB-KW"/>
</dbReference>
<dbReference type="RefSeq" id="WP_182386349.1">
    <property type="nucleotide sequence ID" value="NZ_CP059833.1"/>
</dbReference>
<organism evidence="2 3">
    <name type="scientific">Corynebacterium hindlerae</name>
    <dbReference type="NCBI Taxonomy" id="699041"/>
    <lineage>
        <taxon>Bacteria</taxon>
        <taxon>Bacillati</taxon>
        <taxon>Actinomycetota</taxon>
        <taxon>Actinomycetes</taxon>
        <taxon>Mycobacteriales</taxon>
        <taxon>Corynebacteriaceae</taxon>
        <taxon>Corynebacterium</taxon>
    </lineage>
</organism>
<name>A0A7G5FFY7_9CORY</name>
<keyword evidence="3" id="KW-1185">Reference proteome</keyword>
<reference evidence="2 3" key="1">
    <citation type="submission" date="2020-07" db="EMBL/GenBank/DDBJ databases">
        <title>non toxigenic Corynebacterium sp. nov from a clinical source.</title>
        <authorList>
            <person name="Bernier A.-M."/>
            <person name="Bernard K."/>
        </authorList>
    </citation>
    <scope>NUCLEOTIDE SEQUENCE [LARGE SCALE GENOMIC DNA]</scope>
    <source>
        <strain evidence="3">NML 93-0612</strain>
    </source>
</reference>
<dbReference type="Pfam" id="PF13191">
    <property type="entry name" value="AAA_16"/>
    <property type="match status" value="1"/>
</dbReference>
<protein>
    <submittedName>
        <fullName evidence="2">ATP-binding protein</fullName>
    </submittedName>
</protein>
<dbReference type="Proteomes" id="UP000515570">
    <property type="component" value="Chromosome"/>
</dbReference>
<evidence type="ECO:0000259" key="1">
    <source>
        <dbReference type="Pfam" id="PF13191"/>
    </source>
</evidence>
<keyword evidence="2" id="KW-0547">Nucleotide-binding</keyword>